<reference evidence="6 7" key="1">
    <citation type="submission" date="2007-01" db="EMBL/GenBank/DDBJ databases">
        <title>Annotation of the draft genome assembly of Thermosinus carboxydivorans Nor1.</title>
        <authorList>
            <consortium name="US DOE Joint Genome Institute (JGI-ORNL)"/>
            <person name="Larimer F."/>
            <person name="Land M."/>
            <person name="Hauser L."/>
        </authorList>
    </citation>
    <scope>NUCLEOTIDE SEQUENCE [LARGE SCALE GENOMIC DNA]</scope>
    <source>
        <strain evidence="6 7">Nor1</strain>
    </source>
</reference>
<evidence type="ECO:0000313" key="7">
    <source>
        <dbReference type="Proteomes" id="UP000005139"/>
    </source>
</evidence>
<dbReference type="NCBIfam" id="TIGR00486">
    <property type="entry name" value="YbgI_SA1388"/>
    <property type="match status" value="1"/>
</dbReference>
<dbReference type="PANTHER" id="PTHR13799">
    <property type="entry name" value="NGG1 INTERACTING FACTOR 3"/>
    <property type="match status" value="1"/>
</dbReference>
<reference evidence="6 7" key="2">
    <citation type="submission" date="2007-01" db="EMBL/GenBank/DDBJ databases">
        <title>Sequencing of the draft genome and assembly of Thermosinus carboxydivorans Nor1.</title>
        <authorList>
            <consortium name="US DOE Joint Genome Institute (JGI-PGF)"/>
            <person name="Copeland A."/>
            <person name="Lucas S."/>
            <person name="Lapidus A."/>
            <person name="Barry K."/>
            <person name="Glavina del Rio T."/>
            <person name="Dalin E."/>
            <person name="Tice H."/>
            <person name="Bruce D."/>
            <person name="Pitluck S."/>
            <person name="Richardson P."/>
        </authorList>
    </citation>
    <scope>NUCLEOTIDE SEQUENCE [LARGE SCALE GENOMIC DNA]</scope>
    <source>
        <strain evidence="6 7">Nor1</strain>
    </source>
</reference>
<dbReference type="GO" id="GO:0005737">
    <property type="term" value="C:cytoplasm"/>
    <property type="evidence" value="ECO:0007669"/>
    <property type="project" value="TreeGrafter"/>
</dbReference>
<dbReference type="FunFam" id="3.40.1390.30:FF:000001">
    <property type="entry name" value="GTP cyclohydrolase 1 type 2"/>
    <property type="match status" value="1"/>
</dbReference>
<dbReference type="PANTHER" id="PTHR13799:SF14">
    <property type="entry name" value="GTP CYCLOHYDROLASE 1 TYPE 2 HOMOLOG"/>
    <property type="match status" value="1"/>
</dbReference>
<dbReference type="InterPro" id="IPR015867">
    <property type="entry name" value="N-reg_PII/ATP_PRibTrfase_C"/>
</dbReference>
<dbReference type="Gene3D" id="3.40.1390.30">
    <property type="entry name" value="NIF3 (NGG1p interacting factor 3)-like"/>
    <property type="match status" value="2"/>
</dbReference>
<dbReference type="EMBL" id="AAWL01000004">
    <property type="protein sequence ID" value="EAX48217.1"/>
    <property type="molecule type" value="Genomic_DNA"/>
</dbReference>
<dbReference type="RefSeq" id="WP_007288871.1">
    <property type="nucleotide sequence ID" value="NZ_AAWL01000004.1"/>
</dbReference>
<evidence type="ECO:0000256" key="2">
    <source>
        <dbReference type="ARBA" id="ARBA00022112"/>
    </source>
</evidence>
<keyword evidence="7" id="KW-1185">Reference proteome</keyword>
<dbReference type="eggNOG" id="COG0327">
    <property type="taxonomic scope" value="Bacteria"/>
</dbReference>
<dbReference type="Gene3D" id="3.30.70.120">
    <property type="match status" value="1"/>
</dbReference>
<comment type="caution">
    <text evidence="6">The sequence shown here is derived from an EMBL/GenBank/DDBJ whole genome shotgun (WGS) entry which is preliminary data.</text>
</comment>
<proteinExistence type="inferred from homology"/>
<organism evidence="6 7">
    <name type="scientific">Thermosinus carboxydivorans Nor1</name>
    <dbReference type="NCBI Taxonomy" id="401526"/>
    <lineage>
        <taxon>Bacteria</taxon>
        <taxon>Bacillati</taxon>
        <taxon>Bacillota</taxon>
        <taxon>Negativicutes</taxon>
        <taxon>Selenomonadales</taxon>
        <taxon>Sporomusaceae</taxon>
        <taxon>Thermosinus</taxon>
    </lineage>
</organism>
<feature type="binding site" evidence="5">
    <location>
        <position position="66"/>
    </location>
    <ligand>
        <name>a divalent metal cation</name>
        <dbReference type="ChEBI" id="CHEBI:60240"/>
        <label>1</label>
    </ligand>
</feature>
<feature type="binding site" evidence="5">
    <location>
        <position position="331"/>
    </location>
    <ligand>
        <name>a divalent metal cation</name>
        <dbReference type="ChEBI" id="CHEBI:60240"/>
        <label>1</label>
    </ligand>
</feature>
<sequence length="372" mass="39296">MAVKCHVIIEALENLAPRHLAADWDNVGLLLGSVTQDIAKIFVTLDVTPAVAQYAAANGIDLIVSHHPIIFKGIKHIRTDSPTGRVLQTLIKHDVAVYAAHTNLDTATGGVNDVLAKQLNLNDIAPLQTQYTEKLVKIVTFVPEGHVERVRNAMAAAGAGHIGNYSHCSFQTAGTGTFLPLAGTTPFIGEQGKLEYVPEYRLETIAPEKIVRRVVAAMLKAHPYEEVAYDLFPLLNSGSAYGLGRVGTLVQSLSLADFAIVVKAALGLERLKIAGDPAAKIRKVAVCGGSGISVTSAAIAAGADVLITGDVKYHEAQEAVAAGLAIIDAGHFATEQPVVAAIASYLEECAAANNWHVAIYADTINTDVFTVL</sequence>
<dbReference type="InterPro" id="IPR017221">
    <property type="entry name" value="DUF34/NIF3_bac"/>
</dbReference>
<dbReference type="PIRSF" id="PIRSF037489">
    <property type="entry name" value="UCP037489_NIF3_YqfO"/>
    <property type="match status" value="1"/>
</dbReference>
<feature type="binding site" evidence="5">
    <location>
        <position position="335"/>
    </location>
    <ligand>
        <name>a divalent metal cation</name>
        <dbReference type="ChEBI" id="CHEBI:60240"/>
        <label>1</label>
    </ligand>
</feature>
<dbReference type="SUPFAM" id="SSF102705">
    <property type="entry name" value="NIF3 (NGG1p interacting factor 3)-like"/>
    <property type="match status" value="1"/>
</dbReference>
<dbReference type="OrthoDB" id="9792792at2"/>
<evidence type="ECO:0000256" key="4">
    <source>
        <dbReference type="PIRNR" id="PIRNR037489"/>
    </source>
</evidence>
<evidence type="ECO:0000256" key="3">
    <source>
        <dbReference type="ARBA" id="ARBA00022723"/>
    </source>
</evidence>
<dbReference type="Pfam" id="PF01784">
    <property type="entry name" value="DUF34_NIF3"/>
    <property type="match status" value="1"/>
</dbReference>
<feature type="binding site" evidence="5">
    <location>
        <position position="105"/>
    </location>
    <ligand>
        <name>a divalent metal cation</name>
        <dbReference type="ChEBI" id="CHEBI:60240"/>
        <label>1</label>
    </ligand>
</feature>
<comment type="similarity">
    <text evidence="1 4">Belongs to the GTP cyclohydrolase I type 2/NIF3 family.</text>
</comment>
<evidence type="ECO:0000256" key="1">
    <source>
        <dbReference type="ARBA" id="ARBA00006964"/>
    </source>
</evidence>
<keyword evidence="3 4" id="KW-0479">Metal-binding</keyword>
<accession>A1HPB1</accession>
<evidence type="ECO:0000256" key="5">
    <source>
        <dbReference type="PIRSR" id="PIRSR602678-1"/>
    </source>
</evidence>
<evidence type="ECO:0000313" key="6">
    <source>
        <dbReference type="EMBL" id="EAX48217.1"/>
    </source>
</evidence>
<dbReference type="Proteomes" id="UP000005139">
    <property type="component" value="Unassembled WGS sequence"/>
</dbReference>
<dbReference type="GO" id="GO:0046872">
    <property type="term" value="F:metal ion binding"/>
    <property type="evidence" value="ECO:0007669"/>
    <property type="project" value="UniProtKB-UniRule"/>
</dbReference>
<dbReference type="FunFam" id="3.30.70.120:FF:000006">
    <property type="entry name" value="GTP cyclohydrolase 1 type 2 homolog"/>
    <property type="match status" value="1"/>
</dbReference>
<dbReference type="InterPro" id="IPR002678">
    <property type="entry name" value="DUF34/NIF3"/>
</dbReference>
<feature type="binding site" evidence="5">
    <location>
        <position position="67"/>
    </location>
    <ligand>
        <name>a divalent metal cation</name>
        <dbReference type="ChEBI" id="CHEBI:60240"/>
        <label>1</label>
    </ligand>
</feature>
<gene>
    <name evidence="6" type="ORF">TcarDRAFT_1764</name>
</gene>
<name>A1HPB1_9FIRM</name>
<dbReference type="AlphaFoldDB" id="A1HPB1"/>
<protein>
    <recommendedName>
        <fullName evidence="2 4">GTP cyclohydrolase 1 type 2 homolog</fullName>
    </recommendedName>
</protein>
<dbReference type="InterPro" id="IPR036069">
    <property type="entry name" value="DUF34/NIF3_sf"/>
</dbReference>